<feature type="compositionally biased region" description="Basic and acidic residues" evidence="1">
    <location>
        <begin position="1"/>
        <end position="20"/>
    </location>
</feature>
<dbReference type="EMBL" id="BPLR01005334">
    <property type="protein sequence ID" value="GIY01542.1"/>
    <property type="molecule type" value="Genomic_DNA"/>
</dbReference>
<reference evidence="2 3" key="1">
    <citation type="submission" date="2021-06" db="EMBL/GenBank/DDBJ databases">
        <title>Caerostris extrusa draft genome.</title>
        <authorList>
            <person name="Kono N."/>
            <person name="Arakawa K."/>
        </authorList>
    </citation>
    <scope>NUCLEOTIDE SEQUENCE [LARGE SCALE GENOMIC DNA]</scope>
</reference>
<evidence type="ECO:0000313" key="3">
    <source>
        <dbReference type="Proteomes" id="UP001054945"/>
    </source>
</evidence>
<organism evidence="2 3">
    <name type="scientific">Caerostris extrusa</name>
    <name type="common">Bark spider</name>
    <name type="synonym">Caerostris bankana</name>
    <dbReference type="NCBI Taxonomy" id="172846"/>
    <lineage>
        <taxon>Eukaryota</taxon>
        <taxon>Metazoa</taxon>
        <taxon>Ecdysozoa</taxon>
        <taxon>Arthropoda</taxon>
        <taxon>Chelicerata</taxon>
        <taxon>Arachnida</taxon>
        <taxon>Araneae</taxon>
        <taxon>Araneomorphae</taxon>
        <taxon>Entelegynae</taxon>
        <taxon>Araneoidea</taxon>
        <taxon>Araneidae</taxon>
        <taxon>Caerostris</taxon>
    </lineage>
</organism>
<evidence type="ECO:0000313" key="2">
    <source>
        <dbReference type="EMBL" id="GIY01542.1"/>
    </source>
</evidence>
<evidence type="ECO:0000256" key="1">
    <source>
        <dbReference type="SAM" id="MobiDB-lite"/>
    </source>
</evidence>
<gene>
    <name evidence="2" type="ORF">CEXT_647901</name>
</gene>
<name>A0AAV4PZI6_CAEEX</name>
<proteinExistence type="predicted"/>
<comment type="caution">
    <text evidence="2">The sequence shown here is derived from an EMBL/GenBank/DDBJ whole genome shotgun (WGS) entry which is preliminary data.</text>
</comment>
<protein>
    <submittedName>
        <fullName evidence="2">Uncharacterized protein</fullName>
    </submittedName>
</protein>
<sequence length="139" mass="15717">MYKETAFAEKEKDSIQRDKFSSPVNHLESDMEQSAELAAGRVGLEPFLFQVQRIFQDLKTGAFEVLKFIRSLRGGKGPKETFSTAPIIRESFFHVTGQGASSSWFSETPDAKRTFGIKELVQGELLIKEESKDFRCTNT</sequence>
<keyword evidence="3" id="KW-1185">Reference proteome</keyword>
<accession>A0AAV4PZI6</accession>
<feature type="region of interest" description="Disordered" evidence="1">
    <location>
        <begin position="1"/>
        <end position="26"/>
    </location>
</feature>
<dbReference type="Proteomes" id="UP001054945">
    <property type="component" value="Unassembled WGS sequence"/>
</dbReference>
<dbReference type="AlphaFoldDB" id="A0AAV4PZI6"/>